<evidence type="ECO:0000313" key="4">
    <source>
        <dbReference type="EMBL" id="RRR19917.1"/>
    </source>
</evidence>
<dbReference type="GO" id="GO:0016491">
    <property type="term" value="F:oxidoreductase activity"/>
    <property type="evidence" value="ECO:0007669"/>
    <property type="project" value="UniProtKB-KW"/>
</dbReference>
<dbReference type="CDD" id="cd05233">
    <property type="entry name" value="SDR_c"/>
    <property type="match status" value="1"/>
</dbReference>
<dbReference type="PANTHER" id="PTHR44196">
    <property type="entry name" value="DEHYDROGENASE/REDUCTASE SDR FAMILY MEMBER 7B"/>
    <property type="match status" value="1"/>
</dbReference>
<keyword evidence="5" id="KW-1185">Reference proteome</keyword>
<gene>
    <name evidence="4" type="ORF">DS079_00440</name>
</gene>
<comment type="caution">
    <text evidence="4">The sequence shown here is derived from an EMBL/GenBank/DDBJ whole genome shotgun (WGS) entry which is preliminary data.</text>
</comment>
<dbReference type="PROSITE" id="PS00061">
    <property type="entry name" value="ADH_SHORT"/>
    <property type="match status" value="1"/>
</dbReference>
<dbReference type="PRINTS" id="PR00081">
    <property type="entry name" value="GDHRDH"/>
</dbReference>
<dbReference type="InterPro" id="IPR020904">
    <property type="entry name" value="Sc_DH/Rdtase_CS"/>
</dbReference>
<protein>
    <submittedName>
        <fullName evidence="4">Short-chain dehydrogenase</fullName>
    </submittedName>
</protein>
<organism evidence="4 5">
    <name type="scientific">Brachybacterium paraconglomeratum</name>
    <dbReference type="NCBI Taxonomy" id="173362"/>
    <lineage>
        <taxon>Bacteria</taxon>
        <taxon>Bacillati</taxon>
        <taxon>Actinomycetota</taxon>
        <taxon>Actinomycetes</taxon>
        <taxon>Micrococcales</taxon>
        <taxon>Dermabacteraceae</taxon>
        <taxon>Brachybacterium</taxon>
    </lineage>
</organism>
<accession>A0A426SNP8</accession>
<dbReference type="InterPro" id="IPR036291">
    <property type="entry name" value="NAD(P)-bd_dom_sf"/>
</dbReference>
<dbReference type="GeneID" id="78119498"/>
<dbReference type="RefSeq" id="WP_126984367.1">
    <property type="nucleotide sequence ID" value="NZ_JALXWX010000029.1"/>
</dbReference>
<evidence type="ECO:0000256" key="2">
    <source>
        <dbReference type="ARBA" id="ARBA00023002"/>
    </source>
</evidence>
<dbReference type="PANTHER" id="PTHR44196:SF1">
    <property type="entry name" value="DEHYDROGENASE_REDUCTASE SDR FAMILY MEMBER 7B"/>
    <property type="match status" value="1"/>
</dbReference>
<dbReference type="EMBL" id="QOCI01000001">
    <property type="protein sequence ID" value="RRR19917.1"/>
    <property type="molecule type" value="Genomic_DNA"/>
</dbReference>
<evidence type="ECO:0000256" key="3">
    <source>
        <dbReference type="SAM" id="MobiDB-lite"/>
    </source>
</evidence>
<proteinExistence type="inferred from homology"/>
<keyword evidence="2" id="KW-0560">Oxidoreductase</keyword>
<evidence type="ECO:0000256" key="1">
    <source>
        <dbReference type="ARBA" id="ARBA00006484"/>
    </source>
</evidence>
<dbReference type="AlphaFoldDB" id="A0A426SNP8"/>
<feature type="region of interest" description="Disordered" evidence="3">
    <location>
        <begin position="249"/>
        <end position="282"/>
    </location>
</feature>
<dbReference type="GO" id="GO:0016020">
    <property type="term" value="C:membrane"/>
    <property type="evidence" value="ECO:0007669"/>
    <property type="project" value="TreeGrafter"/>
</dbReference>
<evidence type="ECO:0000313" key="5">
    <source>
        <dbReference type="Proteomes" id="UP000274327"/>
    </source>
</evidence>
<reference evidence="4 5" key="1">
    <citation type="submission" date="2018-07" db="EMBL/GenBank/DDBJ databases">
        <title>Brachybacteriurn paraconglorneratum KCTC 9916.</title>
        <authorList>
            <person name="Li Y."/>
        </authorList>
    </citation>
    <scope>NUCLEOTIDE SEQUENCE [LARGE SCALE GENOMIC DNA]</scope>
    <source>
        <strain evidence="4 5">KCTC 9916</strain>
    </source>
</reference>
<dbReference type="Gene3D" id="3.40.50.720">
    <property type="entry name" value="NAD(P)-binding Rossmann-like Domain"/>
    <property type="match status" value="1"/>
</dbReference>
<dbReference type="InterPro" id="IPR002347">
    <property type="entry name" value="SDR_fam"/>
</dbReference>
<comment type="similarity">
    <text evidence="1">Belongs to the short-chain dehydrogenases/reductases (SDR) family.</text>
</comment>
<sequence>MILVTGASGGVGTALCLELAARGEDLALTARDRGRLEALAERVRAAGGTATVHPCDLRDQEAVAELAAEVLALHGAPSAVVSLAGHSLRRSLADTIGRPHDLVRLTGTNMLGPAALLLALLAPMSRAGGGRLLVATSASARIPTPGWAAYGASKAGMDAWLRAIRPEAEQAGVRITVVELPLVATAMAAPTYGDRPRGALTPAQAAARVLRGLDRAPAMVSPPWARLAAVLSQAAPALAARGAGTGAEVARRLAARTSAPCGREGQGRGPGGQGRADQERRR</sequence>
<dbReference type="Pfam" id="PF00106">
    <property type="entry name" value="adh_short"/>
    <property type="match status" value="1"/>
</dbReference>
<name>A0A426SNP8_9MICO</name>
<dbReference type="SUPFAM" id="SSF51735">
    <property type="entry name" value="NAD(P)-binding Rossmann-fold domains"/>
    <property type="match status" value="1"/>
</dbReference>
<dbReference type="Proteomes" id="UP000274327">
    <property type="component" value="Unassembled WGS sequence"/>
</dbReference>